<dbReference type="InterPro" id="IPR022260">
    <property type="entry name" value="Integr_conj_element_PilL"/>
</dbReference>
<evidence type="ECO:0000256" key="1">
    <source>
        <dbReference type="SAM" id="SignalP"/>
    </source>
</evidence>
<keyword evidence="3" id="KW-1185">Reference proteome</keyword>
<dbReference type="RefSeq" id="WP_058515772.1">
    <property type="nucleotide sequence ID" value="NZ_CAAAIH010000001.1"/>
</dbReference>
<dbReference type="AlphaFoldDB" id="A0A0W0YA48"/>
<accession>A0A0W0YA48</accession>
<name>A0A0W0YA48_9GAMM</name>
<organism evidence="2 3">
    <name type="scientific">Legionella santicrucis</name>
    <dbReference type="NCBI Taxonomy" id="45074"/>
    <lineage>
        <taxon>Bacteria</taxon>
        <taxon>Pseudomonadati</taxon>
        <taxon>Pseudomonadota</taxon>
        <taxon>Gammaproteobacteria</taxon>
        <taxon>Legionellales</taxon>
        <taxon>Legionellaceae</taxon>
        <taxon>Legionella</taxon>
    </lineage>
</organism>
<evidence type="ECO:0008006" key="4">
    <source>
        <dbReference type="Google" id="ProtNLM"/>
    </source>
</evidence>
<dbReference type="STRING" id="45074.Lsan_3888"/>
<dbReference type="NCBIfam" id="TIGR03748">
    <property type="entry name" value="conj_PilL"/>
    <property type="match status" value="1"/>
</dbReference>
<feature type="signal peptide" evidence="1">
    <location>
        <begin position="1"/>
        <end position="18"/>
    </location>
</feature>
<comment type="caution">
    <text evidence="2">The sequence shown here is derived from an EMBL/GenBank/DDBJ whole genome shotgun (WGS) entry which is preliminary data.</text>
</comment>
<gene>
    <name evidence="2" type="ORF">Lsan_3888</name>
</gene>
<reference evidence="2 3" key="1">
    <citation type="submission" date="2015-11" db="EMBL/GenBank/DDBJ databases">
        <title>Genomic analysis of 38 Legionella species identifies large and diverse effector repertoires.</title>
        <authorList>
            <person name="Burstein D."/>
            <person name="Amaro F."/>
            <person name="Zusman T."/>
            <person name="Lifshitz Z."/>
            <person name="Cohen O."/>
            <person name="Gilbert J.A."/>
            <person name="Pupko T."/>
            <person name="Shuman H.A."/>
            <person name="Segal G."/>
        </authorList>
    </citation>
    <scope>NUCLEOTIDE SEQUENCE [LARGE SCALE GENOMIC DNA]</scope>
    <source>
        <strain evidence="2 3">SC-63-C7</strain>
    </source>
</reference>
<sequence length="132" mass="14821">MYKLSLIGLMGLTMIANAANVTQVNRYATVENKPSMAQINPLLSVQQIHFSQDIQTIEQALLYWLQYSGFHLAPTNKQSDSLKLVLKQPIPQVNRNLGPLTVKDGLEVLVGKSVFTLGQDQLLREVNFRRKA</sequence>
<dbReference type="EMBL" id="LNYU01000091">
    <property type="protein sequence ID" value="KTD53478.1"/>
    <property type="molecule type" value="Genomic_DNA"/>
</dbReference>
<dbReference type="Proteomes" id="UP000054703">
    <property type="component" value="Unassembled WGS sequence"/>
</dbReference>
<feature type="chain" id="PRO_5006917436" description="Integrating conjugative element protein PilL, PFGI-1 class" evidence="1">
    <location>
        <begin position="19"/>
        <end position="132"/>
    </location>
</feature>
<protein>
    <recommendedName>
        <fullName evidence="4">Integrating conjugative element protein PilL, PFGI-1 class</fullName>
    </recommendedName>
</protein>
<evidence type="ECO:0000313" key="2">
    <source>
        <dbReference type="EMBL" id="KTD53478.1"/>
    </source>
</evidence>
<dbReference type="OrthoDB" id="5648829at2"/>
<proteinExistence type="predicted"/>
<keyword evidence="1" id="KW-0732">Signal</keyword>
<evidence type="ECO:0000313" key="3">
    <source>
        <dbReference type="Proteomes" id="UP000054703"/>
    </source>
</evidence>
<dbReference type="PATRIC" id="fig|45074.5.peg.4173"/>